<dbReference type="SUPFAM" id="SSF52922">
    <property type="entry name" value="TK C-terminal domain-like"/>
    <property type="match status" value="1"/>
</dbReference>
<dbReference type="PANTHER" id="PTHR43257">
    <property type="entry name" value="PYRUVATE DEHYDROGENASE E1 COMPONENT BETA SUBUNIT"/>
    <property type="match status" value="1"/>
</dbReference>
<dbReference type="InterPro" id="IPR029061">
    <property type="entry name" value="THDP-binding"/>
</dbReference>
<dbReference type="SUPFAM" id="SSF52518">
    <property type="entry name" value="Thiamin diphosphate-binding fold (THDP-binding)"/>
    <property type="match status" value="2"/>
</dbReference>
<evidence type="ECO:0000313" key="5">
    <source>
        <dbReference type="EMBL" id="PXF22138.1"/>
    </source>
</evidence>
<sequence length="958" mass="104212">MAITRQGVWRCPSCEHHQTWRTKESIERIDRRCKHCGKRVRAILDRSSSGQGRQRAVQIWERDTTLDLDELKDEALRRDQESERRVERADSIRSYASGTASQSDLPTIWGAGWEPSSALDFPTPLSSSSARAELLRFVVERHDGHLGAAASSWDELGAPESFGGEAFHEFSKRYVSALEESLHERLLTPALSSLGDAEVIPRRSGELHLERRAARLLLDIVLCLRRIAHYASITLEQRMEWQRMMTRTRAVDEHLKDLFANGLPTPDGGTFGGKGFRSTWQEGVVACAGAMRRGIDIPEEERARADIVAPMIRDVGLALAMGQTATEVFAAQIGKSGSYMDGGQEGSGGRDLHIGNWEKGILPPTAPLPIASATTTGVALAASRLGVDRFHLAPVGEGCSSSGEFWEAMNLAGARGLPISFMIQNNQIALDTFVTGQSGVETFGDKGHAMGMPAWTMDGSDPGLFYASTAVAREFATGGGGPTLIHVETMRGCGHAHHHDDLYLGAASGNPPGYVDRELLTYWAEKDPVPNHRELMIQLGADEREIESMEALEQALVDASREEMEEMPWPEGHTVTKGVTSLHDATGHAEQYERFGREVAVVDSPLAPGESSLEFSDASNSWTFSRAIQRGMVSIAEKHGDKVVFMGQDMEVAGAFGMTIPLIAKGHSDKLLDMPLSESVIVHSAIGAALGGMRPVAEIQFGGFAALAMNALVNNAAQLRWRWGANVPVTVRIPLGGKTRSGPFHANMIESWFLNDPGLVIVFPSTPQDAYDLLIESHELADPVVFLEHLGLYGLKGGLTGWGELINQLVDTESVHQRLAAGENSLGEARVVRGGKDLTIVTWGAMVHVAMKAASEAAKKGIEVEVVDLRTILPFDARTCIESVRRTGRLVVLQEAQWTGGLGNTVSSRILEEAFWCLESPPVVIGALDTPVPFAPTLEDYTIPTAELVSRHIERMCA</sequence>
<dbReference type="InterPro" id="IPR005475">
    <property type="entry name" value="Transketolase-like_Pyr-bd"/>
</dbReference>
<dbReference type="InterPro" id="IPR009014">
    <property type="entry name" value="Transketo_C/PFOR_II"/>
</dbReference>
<evidence type="ECO:0000256" key="2">
    <source>
        <dbReference type="ARBA" id="ARBA00023002"/>
    </source>
</evidence>
<organism evidence="5 6">
    <name type="scientific">Candidatus Thalassarchaeum betae</name>
    <dbReference type="NCBI Taxonomy" id="2599289"/>
    <lineage>
        <taxon>Archaea</taxon>
        <taxon>Methanobacteriati</taxon>
        <taxon>Thermoplasmatota</taxon>
        <taxon>Candidatus Poseidoniia</taxon>
        <taxon>Candidatus Poseidoniales</taxon>
        <taxon>Candidatus Thalassarchaeaceae</taxon>
        <taxon>Candidatus Thalassarchaeum</taxon>
    </lineage>
</organism>
<dbReference type="Proteomes" id="UP000248161">
    <property type="component" value="Unassembled WGS sequence"/>
</dbReference>
<dbReference type="AlphaFoldDB" id="A0A2V3HSM6"/>
<comment type="caution">
    <text evidence="5">The sequence shown here is derived from an EMBL/GenBank/DDBJ whole genome shotgun (WGS) entry which is preliminary data.</text>
</comment>
<keyword evidence="2" id="KW-0560">Oxidoreductase</keyword>
<dbReference type="GO" id="GO:0044272">
    <property type="term" value="P:sulfur compound biosynthetic process"/>
    <property type="evidence" value="ECO:0007669"/>
    <property type="project" value="UniProtKB-ARBA"/>
</dbReference>
<comment type="cofactor">
    <cofactor evidence="1">
        <name>thiamine diphosphate</name>
        <dbReference type="ChEBI" id="CHEBI:58937"/>
    </cofactor>
</comment>
<dbReference type="PANTHER" id="PTHR43257:SF2">
    <property type="entry name" value="PYRUVATE DEHYDROGENASE E1 COMPONENT SUBUNIT BETA"/>
    <property type="match status" value="1"/>
</dbReference>
<protein>
    <recommendedName>
        <fullName evidence="4">Transketolase-like pyrimidine-binding domain-containing protein</fullName>
    </recommendedName>
</protein>
<reference evidence="5 6" key="1">
    <citation type="journal article" date="2015" name="Nat. Commun.">
        <title>Genomic and transcriptomic evidence for scavenging of diverse organic compounds by widespread deep-sea archaea.</title>
        <authorList>
            <person name="Li M."/>
            <person name="Baker B.J."/>
            <person name="Anantharaman K."/>
            <person name="Jain S."/>
            <person name="Breier J.A."/>
            <person name="Dick G.J."/>
        </authorList>
    </citation>
    <scope>NUCLEOTIDE SEQUENCE [LARGE SCALE GENOMIC DNA]</scope>
    <source>
        <strain evidence="5">Cayman_51_deep</strain>
    </source>
</reference>
<keyword evidence="3" id="KW-0786">Thiamine pyrophosphate</keyword>
<gene>
    <name evidence="5" type="ORF">CXX69_01740</name>
</gene>
<dbReference type="Pfam" id="PF00676">
    <property type="entry name" value="E1_dh"/>
    <property type="match status" value="1"/>
</dbReference>
<dbReference type="SMART" id="SM00861">
    <property type="entry name" value="Transket_pyr"/>
    <property type="match status" value="1"/>
</dbReference>
<name>A0A2V3HSM6_9ARCH</name>
<accession>A0A2V3HSM6</accession>
<feature type="domain" description="Transketolase-like pyrimidine-binding" evidence="4">
    <location>
        <begin position="622"/>
        <end position="795"/>
    </location>
</feature>
<dbReference type="GO" id="GO:0016624">
    <property type="term" value="F:oxidoreductase activity, acting on the aldehyde or oxo group of donors, disulfide as acceptor"/>
    <property type="evidence" value="ECO:0007669"/>
    <property type="project" value="InterPro"/>
</dbReference>
<evidence type="ECO:0000256" key="3">
    <source>
        <dbReference type="ARBA" id="ARBA00023052"/>
    </source>
</evidence>
<evidence type="ECO:0000259" key="4">
    <source>
        <dbReference type="SMART" id="SM00861"/>
    </source>
</evidence>
<dbReference type="InterPro" id="IPR033248">
    <property type="entry name" value="Transketolase_C"/>
</dbReference>
<evidence type="ECO:0000256" key="1">
    <source>
        <dbReference type="ARBA" id="ARBA00001964"/>
    </source>
</evidence>
<dbReference type="InterPro" id="IPR001017">
    <property type="entry name" value="DH_E1"/>
</dbReference>
<proteinExistence type="predicted"/>
<dbReference type="Gene3D" id="3.40.50.920">
    <property type="match status" value="1"/>
</dbReference>
<dbReference type="Pfam" id="PF02780">
    <property type="entry name" value="Transketolase_C"/>
    <property type="match status" value="1"/>
</dbReference>
<dbReference type="Pfam" id="PF02779">
    <property type="entry name" value="Transket_pyr"/>
    <property type="match status" value="1"/>
</dbReference>
<dbReference type="EMBL" id="PSPG01000003">
    <property type="protein sequence ID" value="PXF22138.1"/>
    <property type="molecule type" value="Genomic_DNA"/>
</dbReference>
<dbReference type="GO" id="GO:0006082">
    <property type="term" value="P:organic acid metabolic process"/>
    <property type="evidence" value="ECO:0007669"/>
    <property type="project" value="UniProtKB-ARBA"/>
</dbReference>
<dbReference type="Gene3D" id="3.40.50.970">
    <property type="match status" value="2"/>
</dbReference>
<evidence type="ECO:0000313" key="6">
    <source>
        <dbReference type="Proteomes" id="UP000248161"/>
    </source>
</evidence>
<dbReference type="FunFam" id="3.40.50.920:FF:000001">
    <property type="entry name" value="Pyruvate dehydrogenase E1 beta subunit"/>
    <property type="match status" value="1"/>
</dbReference>